<evidence type="ECO:0000256" key="2">
    <source>
        <dbReference type="ARBA" id="ARBA00010617"/>
    </source>
</evidence>
<dbReference type="PROSITE" id="PS00086">
    <property type="entry name" value="CYTOCHROME_P450"/>
    <property type="match status" value="1"/>
</dbReference>
<evidence type="ECO:0000313" key="6">
    <source>
        <dbReference type="Proteomes" id="UP001497392"/>
    </source>
</evidence>
<keyword evidence="3" id="KW-0349">Heme</keyword>
<protein>
    <submittedName>
        <fullName evidence="5">G2514 protein</fullName>
    </submittedName>
</protein>
<sequence length="218" mass="23733">MVWVPLMGLFNSPHNWVDPGQYSLERWEDVSAEYALVTDTSKLVNRSKDVHDIAVDATAGVARDQEGDGRVKRFLPFSSGTRDCVGQSLARMNYTATVAMLLAHFKFELADKMGGKEGVLGKQSIALSTLQPEGGVWVRCIPRSGTRKETLPGMTRADSCGQLEALPEHPDSSSTPDAPRPPSMDRQCSGSLPAHLALVRDDVLPAKRPGSKFKTTPQ</sequence>
<dbReference type="Pfam" id="PF00067">
    <property type="entry name" value="p450"/>
    <property type="match status" value="1"/>
</dbReference>
<organism evidence="5 6">
    <name type="scientific">Coccomyxa viridis</name>
    <dbReference type="NCBI Taxonomy" id="1274662"/>
    <lineage>
        <taxon>Eukaryota</taxon>
        <taxon>Viridiplantae</taxon>
        <taxon>Chlorophyta</taxon>
        <taxon>core chlorophytes</taxon>
        <taxon>Trebouxiophyceae</taxon>
        <taxon>Trebouxiophyceae incertae sedis</taxon>
        <taxon>Coccomyxaceae</taxon>
        <taxon>Coccomyxa</taxon>
    </lineage>
</organism>
<comment type="caution">
    <text evidence="5">The sequence shown here is derived from an EMBL/GenBank/DDBJ whole genome shotgun (WGS) entry which is preliminary data.</text>
</comment>
<dbReference type="PANTHER" id="PTHR24305">
    <property type="entry name" value="CYTOCHROME P450"/>
    <property type="match status" value="1"/>
</dbReference>
<dbReference type="InterPro" id="IPR036396">
    <property type="entry name" value="Cyt_P450_sf"/>
</dbReference>
<dbReference type="SUPFAM" id="SSF48264">
    <property type="entry name" value="Cytochrome P450"/>
    <property type="match status" value="1"/>
</dbReference>
<reference evidence="5 6" key="1">
    <citation type="submission" date="2024-06" db="EMBL/GenBank/DDBJ databases">
        <authorList>
            <person name="Kraege A."/>
            <person name="Thomma B."/>
        </authorList>
    </citation>
    <scope>NUCLEOTIDE SEQUENCE [LARGE SCALE GENOMIC DNA]</scope>
</reference>
<comment type="similarity">
    <text evidence="2 3">Belongs to the cytochrome P450 family.</text>
</comment>
<keyword evidence="3" id="KW-0503">Monooxygenase</keyword>
<dbReference type="InterPro" id="IPR050121">
    <property type="entry name" value="Cytochrome_P450_monoxygenase"/>
</dbReference>
<keyword evidence="3" id="KW-0560">Oxidoreductase</keyword>
<keyword evidence="3" id="KW-0479">Metal-binding</keyword>
<name>A0ABP1FSH4_9CHLO</name>
<accession>A0ABP1FSH4</accession>
<dbReference type="InterPro" id="IPR001128">
    <property type="entry name" value="Cyt_P450"/>
</dbReference>
<dbReference type="EMBL" id="CAXHTA020000004">
    <property type="protein sequence ID" value="CAL5220487.1"/>
    <property type="molecule type" value="Genomic_DNA"/>
</dbReference>
<dbReference type="Gene3D" id="1.10.630.10">
    <property type="entry name" value="Cytochrome P450"/>
    <property type="match status" value="1"/>
</dbReference>
<comment type="cofactor">
    <cofactor evidence="1">
        <name>heme</name>
        <dbReference type="ChEBI" id="CHEBI:30413"/>
    </cofactor>
</comment>
<evidence type="ECO:0000313" key="5">
    <source>
        <dbReference type="EMBL" id="CAL5220487.1"/>
    </source>
</evidence>
<dbReference type="InterPro" id="IPR017972">
    <property type="entry name" value="Cyt_P450_CS"/>
</dbReference>
<evidence type="ECO:0000256" key="3">
    <source>
        <dbReference type="RuleBase" id="RU000461"/>
    </source>
</evidence>
<feature type="region of interest" description="Disordered" evidence="4">
    <location>
        <begin position="164"/>
        <end position="192"/>
    </location>
</feature>
<proteinExistence type="inferred from homology"/>
<keyword evidence="6" id="KW-1185">Reference proteome</keyword>
<dbReference type="Proteomes" id="UP001497392">
    <property type="component" value="Unassembled WGS sequence"/>
</dbReference>
<evidence type="ECO:0000256" key="4">
    <source>
        <dbReference type="SAM" id="MobiDB-lite"/>
    </source>
</evidence>
<gene>
    <name evidence="5" type="primary">g2514</name>
    <name evidence="5" type="ORF">VP750_LOCUS2146</name>
</gene>
<dbReference type="PANTHER" id="PTHR24305:SF166">
    <property type="entry name" value="CYTOCHROME P450 12A4, MITOCHONDRIAL-RELATED"/>
    <property type="match status" value="1"/>
</dbReference>
<evidence type="ECO:0000256" key="1">
    <source>
        <dbReference type="ARBA" id="ARBA00001971"/>
    </source>
</evidence>
<keyword evidence="3" id="KW-0408">Iron</keyword>